<comment type="caution">
    <text evidence="1">The sequence shown here is derived from an EMBL/GenBank/DDBJ whole genome shotgun (WGS) entry which is preliminary data.</text>
</comment>
<name>A0A5B1CQT0_9BACT</name>
<evidence type="ECO:0008006" key="3">
    <source>
        <dbReference type="Google" id="ProtNLM"/>
    </source>
</evidence>
<dbReference type="OrthoDB" id="9793997at2"/>
<organism evidence="1 2">
    <name type="scientific">Rubripirellula obstinata</name>
    <dbReference type="NCBI Taxonomy" id="406547"/>
    <lineage>
        <taxon>Bacteria</taxon>
        <taxon>Pseudomonadati</taxon>
        <taxon>Planctomycetota</taxon>
        <taxon>Planctomycetia</taxon>
        <taxon>Pirellulales</taxon>
        <taxon>Pirellulaceae</taxon>
        <taxon>Rubripirellula</taxon>
    </lineage>
</organism>
<protein>
    <recommendedName>
        <fullName evidence="3">Recombination-associated protein RdgC</fullName>
    </recommendedName>
</protein>
<reference evidence="1 2" key="1">
    <citation type="submission" date="2019-08" db="EMBL/GenBank/DDBJ databases">
        <title>Deep-cultivation of Planctomycetes and their phenomic and genomic characterization uncovers novel biology.</title>
        <authorList>
            <person name="Wiegand S."/>
            <person name="Jogler M."/>
            <person name="Boedeker C."/>
            <person name="Pinto D."/>
            <person name="Vollmers J."/>
            <person name="Rivas-Marin E."/>
            <person name="Kohn T."/>
            <person name="Peeters S.H."/>
            <person name="Heuer A."/>
            <person name="Rast P."/>
            <person name="Oberbeckmann S."/>
            <person name="Bunk B."/>
            <person name="Jeske O."/>
            <person name="Meyerdierks A."/>
            <person name="Storesund J.E."/>
            <person name="Kallscheuer N."/>
            <person name="Luecker S."/>
            <person name="Lage O.M."/>
            <person name="Pohl T."/>
            <person name="Merkel B.J."/>
            <person name="Hornburger P."/>
            <person name="Mueller R.-W."/>
            <person name="Bruemmer F."/>
            <person name="Labrenz M."/>
            <person name="Spormann A.M."/>
            <person name="Op Den Camp H."/>
            <person name="Overmann J."/>
            <person name="Amann R."/>
            <person name="Jetten M.S.M."/>
            <person name="Mascher T."/>
            <person name="Medema M.H."/>
            <person name="Devos D.P."/>
            <person name="Kaster A.-K."/>
            <person name="Ovreas L."/>
            <person name="Rohde M."/>
            <person name="Galperin M.Y."/>
            <person name="Jogler C."/>
        </authorList>
    </citation>
    <scope>NUCLEOTIDE SEQUENCE [LARGE SCALE GENOMIC DNA]</scope>
    <source>
        <strain evidence="1 2">LF1</strain>
    </source>
</reference>
<dbReference type="EMBL" id="VRLW01000001">
    <property type="protein sequence ID" value="KAA1262209.1"/>
    <property type="molecule type" value="Genomic_DNA"/>
</dbReference>
<dbReference type="Proteomes" id="UP000322699">
    <property type="component" value="Unassembled WGS sequence"/>
</dbReference>
<sequence length="389" mass="43176">MPFLRGSLGFERFAVTGFEANQFGEEHIEILSKFAAGQFETDASDNVQVGFLGGDHLFDQDFDLDKNLINNALHCSVRIDTNVIPSAIRAAWLQVELSGRLKDSETGFLSKAEKKEAKEAVEQKCEVEAASGRYRKMQTVPFLWDIDHSQLYFGGSQGNASGHCLGLLERAFEVEFSHIGAGAIAHDWAVEAECFGELDDLVPADFVSGGTQSPHVWTNEFSQAPDFLGNEFLMWLWWTTETKTDTIAMPDESDAVVMFAKTLALDCPKGETGKEVISAESPVQLPEAMEAIRSGKLPRKAGMTIISDGRQFDLVLQAESFGIGGAKIHLEEGEEFEDEDRIDAIRLLSDTTDQLFYAFLQRRVSDDWSQDLNEMNRWLGVSQVIAKVA</sequence>
<evidence type="ECO:0000313" key="1">
    <source>
        <dbReference type="EMBL" id="KAA1262209.1"/>
    </source>
</evidence>
<proteinExistence type="predicted"/>
<keyword evidence="2" id="KW-1185">Reference proteome</keyword>
<accession>A0A5B1CQT0</accession>
<gene>
    <name evidence="1" type="ORF">LF1_47710</name>
</gene>
<dbReference type="AlphaFoldDB" id="A0A5B1CQT0"/>
<dbReference type="RefSeq" id="WP_068267786.1">
    <property type="nucleotide sequence ID" value="NZ_LWSK01000267.1"/>
</dbReference>
<evidence type="ECO:0000313" key="2">
    <source>
        <dbReference type="Proteomes" id="UP000322699"/>
    </source>
</evidence>